<feature type="transmembrane region" description="Helical" evidence="1">
    <location>
        <begin position="70"/>
        <end position="89"/>
    </location>
</feature>
<protein>
    <submittedName>
        <fullName evidence="2">Modulator of VRAC current 1</fullName>
    </submittedName>
</protein>
<dbReference type="Proteomes" id="UP000694559">
    <property type="component" value="Unplaced"/>
</dbReference>
<gene>
    <name evidence="2" type="primary">MLC1</name>
</gene>
<dbReference type="GO" id="GO:0044877">
    <property type="term" value="F:protein-containing complex binding"/>
    <property type="evidence" value="ECO:0007669"/>
    <property type="project" value="Ensembl"/>
</dbReference>
<reference evidence="2" key="1">
    <citation type="submission" date="2025-08" db="UniProtKB">
        <authorList>
            <consortium name="Ensembl"/>
        </authorList>
    </citation>
    <scope>IDENTIFICATION</scope>
</reference>
<name>A0A8C6X3N9_NAJNA</name>
<dbReference type="OrthoDB" id="8806209at2759"/>
<dbReference type="PANTHER" id="PTHR17597">
    <property type="entry name" value="MEMBRANE PROTEIN MLC1"/>
    <property type="match status" value="1"/>
</dbReference>
<dbReference type="GO" id="GO:0048471">
    <property type="term" value="C:perinuclear region of cytoplasm"/>
    <property type="evidence" value="ECO:0007669"/>
    <property type="project" value="Ensembl"/>
</dbReference>
<reference evidence="2" key="2">
    <citation type="submission" date="2025-09" db="UniProtKB">
        <authorList>
            <consortium name="Ensembl"/>
        </authorList>
    </citation>
    <scope>IDENTIFICATION</scope>
</reference>
<dbReference type="AlphaFoldDB" id="A0A8C6X3N9"/>
<evidence type="ECO:0000256" key="1">
    <source>
        <dbReference type="SAM" id="Phobius"/>
    </source>
</evidence>
<dbReference type="GO" id="GO:0047484">
    <property type="term" value="P:regulation of response to osmotic stress"/>
    <property type="evidence" value="ECO:0007669"/>
    <property type="project" value="Ensembl"/>
</dbReference>
<feature type="transmembrane region" description="Helical" evidence="1">
    <location>
        <begin position="249"/>
        <end position="268"/>
    </location>
</feature>
<dbReference type="InterPro" id="IPR033280">
    <property type="entry name" value="Membrane_MLC1"/>
</dbReference>
<keyword evidence="1" id="KW-1133">Transmembrane helix</keyword>
<feature type="transmembrane region" description="Helical" evidence="1">
    <location>
        <begin position="131"/>
        <end position="148"/>
    </location>
</feature>
<organism evidence="2 3">
    <name type="scientific">Naja naja</name>
    <name type="common">Indian cobra</name>
    <dbReference type="NCBI Taxonomy" id="35670"/>
    <lineage>
        <taxon>Eukaryota</taxon>
        <taxon>Metazoa</taxon>
        <taxon>Chordata</taxon>
        <taxon>Craniata</taxon>
        <taxon>Vertebrata</taxon>
        <taxon>Euteleostomi</taxon>
        <taxon>Lepidosauria</taxon>
        <taxon>Squamata</taxon>
        <taxon>Bifurcata</taxon>
        <taxon>Unidentata</taxon>
        <taxon>Episquamata</taxon>
        <taxon>Toxicofera</taxon>
        <taxon>Serpentes</taxon>
        <taxon>Colubroidea</taxon>
        <taxon>Elapidae</taxon>
        <taxon>Elapinae</taxon>
        <taxon>Naja</taxon>
    </lineage>
</organism>
<dbReference type="GO" id="GO:0097450">
    <property type="term" value="C:astrocyte end-foot"/>
    <property type="evidence" value="ECO:0007669"/>
    <property type="project" value="Ensembl"/>
</dbReference>
<dbReference type="GO" id="GO:0005783">
    <property type="term" value="C:endoplasmic reticulum"/>
    <property type="evidence" value="ECO:0007669"/>
    <property type="project" value="Ensembl"/>
</dbReference>
<dbReference type="GO" id="GO:0032388">
    <property type="term" value="P:positive regulation of intracellular transport"/>
    <property type="evidence" value="ECO:0007669"/>
    <property type="project" value="Ensembl"/>
</dbReference>
<dbReference type="GO" id="GO:0042802">
    <property type="term" value="F:identical protein binding"/>
    <property type="evidence" value="ECO:0007669"/>
    <property type="project" value="Ensembl"/>
</dbReference>
<dbReference type="GO" id="GO:0005911">
    <property type="term" value="C:cell-cell junction"/>
    <property type="evidence" value="ECO:0007669"/>
    <property type="project" value="Ensembl"/>
</dbReference>
<dbReference type="OMA" id="KAWRAVM"/>
<dbReference type="GO" id="GO:0016323">
    <property type="term" value="C:basolateral plasma membrane"/>
    <property type="evidence" value="ECO:0007669"/>
    <property type="project" value="Ensembl"/>
</dbReference>
<feature type="transmembrane region" description="Helical" evidence="1">
    <location>
        <begin position="321"/>
        <end position="344"/>
    </location>
</feature>
<dbReference type="Ensembl" id="ENSNNAT00000006867.1">
    <property type="protein sequence ID" value="ENSNNAP00000006552.1"/>
    <property type="gene ID" value="ENSNNAG00000004203.1"/>
</dbReference>
<dbReference type="GO" id="GO:0005768">
    <property type="term" value="C:endosome"/>
    <property type="evidence" value="ECO:0007669"/>
    <property type="project" value="Ensembl"/>
</dbReference>
<keyword evidence="1" id="KW-0812">Transmembrane</keyword>
<accession>A0A8C6X3N9</accession>
<dbReference type="GeneTree" id="ENSGT00390000015442"/>
<feature type="transmembrane region" description="Helical" evidence="1">
    <location>
        <begin position="218"/>
        <end position="237"/>
    </location>
</feature>
<evidence type="ECO:0000313" key="3">
    <source>
        <dbReference type="Proteomes" id="UP000694559"/>
    </source>
</evidence>
<dbReference type="GO" id="GO:0005829">
    <property type="term" value="C:cytosol"/>
    <property type="evidence" value="ECO:0007669"/>
    <property type="project" value="Ensembl"/>
</dbReference>
<feature type="transmembrane region" description="Helical" evidence="1">
    <location>
        <begin position="160"/>
        <end position="182"/>
    </location>
</feature>
<evidence type="ECO:0000313" key="2">
    <source>
        <dbReference type="Ensembl" id="ENSNNAP00000006552.1"/>
    </source>
</evidence>
<dbReference type="GO" id="GO:0016324">
    <property type="term" value="C:apical plasma membrane"/>
    <property type="evidence" value="ECO:0007669"/>
    <property type="project" value="Ensembl"/>
</dbReference>
<feature type="transmembrane region" description="Helical" evidence="1">
    <location>
        <begin position="275"/>
        <end position="301"/>
    </location>
</feature>
<keyword evidence="3" id="KW-1185">Reference proteome</keyword>
<dbReference type="PANTHER" id="PTHR17597:SF0">
    <property type="entry name" value="MEMBRANE PROTEIN MLC1"/>
    <property type="match status" value="1"/>
</dbReference>
<keyword evidence="1" id="KW-0472">Membrane</keyword>
<sequence length="382" mass="42816">MNSSCCKPKWRKFFQRVIMTKEDSYREEFSYDRMPTLERGIQQNASYVPDIKSSNLQLSRTIHPCFFYKTWIYSLLMGTCILVTSGFSLYLGNVFPSEMDYLRCAAGSCIPSAAVAFAIARNKANIPDFQFLFVSTFAITTTCLVWFGCKLVLTPTAININFNLILLILLEVFMATTVIISARSNEECCRKKRTVIYDTTSTLNNVNFPVRILKSYSVVEVIVGISAVFGGIIALNMDVLISGPYLSVTFFWILVACFPSAIASHVAAEYPSKCLVEVLIAISSVTSPLLFTASGYLSFSIMRIVNMIKNYPPTIQSYDVLLLLLMLMLLVQAFLTTGTVILCVNFKAKMKTHDALWAVSNNSMKDFDKEKAWKAVVVQMAQ</sequence>
<proteinExistence type="predicted"/>